<evidence type="ECO:0000313" key="1">
    <source>
        <dbReference type="EMBL" id="KAL1854311.1"/>
    </source>
</evidence>
<reference evidence="1 2" key="1">
    <citation type="journal article" date="2024" name="Commun. Biol.">
        <title>Comparative genomic analysis of thermophilic fungi reveals convergent evolutionary adaptations and gene losses.</title>
        <authorList>
            <person name="Steindorff A.S."/>
            <person name="Aguilar-Pontes M.V."/>
            <person name="Robinson A.J."/>
            <person name="Andreopoulos B."/>
            <person name="LaButti K."/>
            <person name="Kuo A."/>
            <person name="Mondo S."/>
            <person name="Riley R."/>
            <person name="Otillar R."/>
            <person name="Haridas S."/>
            <person name="Lipzen A."/>
            <person name="Grimwood J."/>
            <person name="Schmutz J."/>
            <person name="Clum A."/>
            <person name="Reid I.D."/>
            <person name="Moisan M.C."/>
            <person name="Butler G."/>
            <person name="Nguyen T.T.M."/>
            <person name="Dewar K."/>
            <person name="Conant G."/>
            <person name="Drula E."/>
            <person name="Henrissat B."/>
            <person name="Hansel C."/>
            <person name="Singer S."/>
            <person name="Hutchinson M.I."/>
            <person name="de Vries R.P."/>
            <person name="Natvig D.O."/>
            <person name="Powell A.J."/>
            <person name="Tsang A."/>
            <person name="Grigoriev I.V."/>
        </authorList>
    </citation>
    <scope>NUCLEOTIDE SEQUENCE [LARGE SCALE GENOMIC DNA]</scope>
    <source>
        <strain evidence="1 2">ATCC 24622</strain>
    </source>
</reference>
<dbReference type="EMBL" id="JAZHXJ010000671">
    <property type="protein sequence ID" value="KAL1854311.1"/>
    <property type="molecule type" value="Genomic_DNA"/>
</dbReference>
<proteinExistence type="predicted"/>
<protein>
    <submittedName>
        <fullName evidence="1">Uncharacterized protein</fullName>
    </submittedName>
</protein>
<name>A0ABR3W690_9PEZI</name>
<accession>A0ABR3W690</accession>
<organism evidence="1 2">
    <name type="scientific">Phialemonium thermophilum</name>
    <dbReference type="NCBI Taxonomy" id="223376"/>
    <lineage>
        <taxon>Eukaryota</taxon>
        <taxon>Fungi</taxon>
        <taxon>Dikarya</taxon>
        <taxon>Ascomycota</taxon>
        <taxon>Pezizomycotina</taxon>
        <taxon>Sordariomycetes</taxon>
        <taxon>Sordariomycetidae</taxon>
        <taxon>Cephalothecales</taxon>
        <taxon>Cephalothecaceae</taxon>
        <taxon>Phialemonium</taxon>
    </lineage>
</organism>
<sequence>MNNSDHSSRFAQLAALSQHAQIDGSPAAEFLRDPNFGLQHLFPLLLSRTLAVNTPPLRANVGYQSMGNQKAEIFRGRCLDT</sequence>
<dbReference type="Proteomes" id="UP001586593">
    <property type="component" value="Unassembled WGS sequence"/>
</dbReference>
<keyword evidence="2" id="KW-1185">Reference proteome</keyword>
<gene>
    <name evidence="1" type="ORF">VTK73DRAFT_8799</name>
</gene>
<comment type="caution">
    <text evidence="1">The sequence shown here is derived from an EMBL/GenBank/DDBJ whole genome shotgun (WGS) entry which is preliminary data.</text>
</comment>
<evidence type="ECO:0000313" key="2">
    <source>
        <dbReference type="Proteomes" id="UP001586593"/>
    </source>
</evidence>